<dbReference type="PANTHER" id="PTHR31066">
    <property type="entry name" value="OS05G0427100 PROTEIN-RELATED"/>
    <property type="match status" value="1"/>
</dbReference>
<dbReference type="SUPFAM" id="SSF54277">
    <property type="entry name" value="CAD &amp; PB1 domains"/>
    <property type="match status" value="1"/>
</dbReference>
<feature type="domain" description="PB1" evidence="2">
    <location>
        <begin position="35"/>
        <end position="121"/>
    </location>
</feature>
<feature type="region of interest" description="Disordered" evidence="1">
    <location>
        <begin position="171"/>
        <end position="210"/>
    </location>
</feature>
<evidence type="ECO:0000313" key="4">
    <source>
        <dbReference type="Proteomes" id="UP001370490"/>
    </source>
</evidence>
<protein>
    <submittedName>
        <fullName evidence="3">PB1 domain</fullName>
    </submittedName>
</protein>
<sequence>MTGEGERSAHSSAGNSPRGRVKFMCSYGGKILPRPGDGVLKYVGGETRIVAIPRDIAYSELKKKLGDMVDGDMILKYQILPEDLDALVSVKSDEDLRHMLDEYERQESKGTPKLRAFLFPANPPIENQMASSVDHPLQLEQRYIDAVNGIVHTPFMRSASFRPTRSIFTISSAGSSPKSNSPDAHTGHGMDSFSHGAVLSSGQTKSKLPMHKVRSSPSLCTLNNPQEPQNGSYPFGHYHPHHHHHPHLPYYRNHQHQHHLHMYQDFRPPDPHRSFSNLQPMSRSGHSQGHWCQSSNYIYTPTRESMGVDASVHHQNPYVDGRTFNISSSPPRVHGKVIWE</sequence>
<accession>A0AAN8ZQ34</accession>
<reference evidence="3 4" key="1">
    <citation type="submission" date="2023-12" db="EMBL/GenBank/DDBJ databases">
        <title>A high-quality genome assembly for Dillenia turbinata (Dilleniales).</title>
        <authorList>
            <person name="Chanderbali A."/>
        </authorList>
    </citation>
    <scope>NUCLEOTIDE SEQUENCE [LARGE SCALE GENOMIC DNA]</scope>
    <source>
        <strain evidence="3">LSX21</strain>
        <tissue evidence="3">Leaf</tissue>
    </source>
</reference>
<evidence type="ECO:0000259" key="2">
    <source>
        <dbReference type="SMART" id="SM00666"/>
    </source>
</evidence>
<dbReference type="Pfam" id="PF00564">
    <property type="entry name" value="PB1"/>
    <property type="match status" value="1"/>
</dbReference>
<dbReference type="InterPro" id="IPR053198">
    <property type="entry name" value="Gynoecium_Dev_Regulator"/>
</dbReference>
<dbReference type="EMBL" id="JBAMMX010000002">
    <property type="protein sequence ID" value="KAK6945497.1"/>
    <property type="molecule type" value="Genomic_DNA"/>
</dbReference>
<evidence type="ECO:0000313" key="3">
    <source>
        <dbReference type="EMBL" id="KAK6945497.1"/>
    </source>
</evidence>
<dbReference type="CDD" id="cd06410">
    <property type="entry name" value="PB1_UP2"/>
    <property type="match status" value="1"/>
</dbReference>
<comment type="caution">
    <text evidence="3">The sequence shown here is derived from an EMBL/GenBank/DDBJ whole genome shotgun (WGS) entry which is preliminary data.</text>
</comment>
<feature type="compositionally biased region" description="Low complexity" evidence="1">
    <location>
        <begin position="171"/>
        <end position="181"/>
    </location>
</feature>
<dbReference type="Gene3D" id="3.10.20.90">
    <property type="entry name" value="Phosphatidylinositol 3-kinase Catalytic Subunit, Chain A, domain 1"/>
    <property type="match status" value="1"/>
</dbReference>
<gene>
    <name evidence="3" type="ORF">RJ641_013041</name>
</gene>
<organism evidence="3 4">
    <name type="scientific">Dillenia turbinata</name>
    <dbReference type="NCBI Taxonomy" id="194707"/>
    <lineage>
        <taxon>Eukaryota</taxon>
        <taxon>Viridiplantae</taxon>
        <taxon>Streptophyta</taxon>
        <taxon>Embryophyta</taxon>
        <taxon>Tracheophyta</taxon>
        <taxon>Spermatophyta</taxon>
        <taxon>Magnoliopsida</taxon>
        <taxon>eudicotyledons</taxon>
        <taxon>Gunneridae</taxon>
        <taxon>Pentapetalae</taxon>
        <taxon>Dilleniales</taxon>
        <taxon>Dilleniaceae</taxon>
        <taxon>Dillenia</taxon>
    </lineage>
</organism>
<dbReference type="PANTHER" id="PTHR31066:SF47">
    <property type="entry name" value="PB1 DOMAIN-CONTAINING PROTEIN"/>
    <property type="match status" value="1"/>
</dbReference>
<dbReference type="Proteomes" id="UP001370490">
    <property type="component" value="Unassembled WGS sequence"/>
</dbReference>
<dbReference type="AlphaFoldDB" id="A0AAN8ZQ34"/>
<proteinExistence type="predicted"/>
<evidence type="ECO:0000256" key="1">
    <source>
        <dbReference type="SAM" id="MobiDB-lite"/>
    </source>
</evidence>
<keyword evidence="4" id="KW-1185">Reference proteome</keyword>
<dbReference type="SMART" id="SM00666">
    <property type="entry name" value="PB1"/>
    <property type="match status" value="1"/>
</dbReference>
<dbReference type="InterPro" id="IPR000270">
    <property type="entry name" value="PB1_dom"/>
</dbReference>
<name>A0AAN8ZQ34_9MAGN</name>